<comment type="subcellular location">
    <subcellularLocation>
        <location evidence="1">Cell membrane</location>
        <topology evidence="1">Multi-pass membrane protein</topology>
    </subcellularLocation>
</comment>
<evidence type="ECO:0000256" key="2">
    <source>
        <dbReference type="ARBA" id="ARBA00022475"/>
    </source>
</evidence>
<protein>
    <recommendedName>
        <fullName evidence="9">Branched-chain amino acid ABC transporter permease</fullName>
    </recommendedName>
</protein>
<evidence type="ECO:0000256" key="3">
    <source>
        <dbReference type="ARBA" id="ARBA00022692"/>
    </source>
</evidence>
<evidence type="ECO:0000256" key="6">
    <source>
        <dbReference type="SAM" id="Phobius"/>
    </source>
</evidence>
<feature type="transmembrane region" description="Helical" evidence="6">
    <location>
        <begin position="85"/>
        <end position="104"/>
    </location>
</feature>
<evidence type="ECO:0000256" key="1">
    <source>
        <dbReference type="ARBA" id="ARBA00004651"/>
    </source>
</evidence>
<dbReference type="InterPro" id="IPR043428">
    <property type="entry name" value="LivM-like"/>
</dbReference>
<dbReference type="Pfam" id="PF02653">
    <property type="entry name" value="BPD_transp_2"/>
    <property type="match status" value="1"/>
</dbReference>
<feature type="transmembrane region" description="Helical" evidence="6">
    <location>
        <begin position="7"/>
        <end position="27"/>
    </location>
</feature>
<sequence>MKKYAKIGLYLLVLAAAIALPLLLNMSRKGKNHISILTLGMVWAIAALSLNLILGYTGQASLAHGAFMGIGAYCFAILFERVGINFWLAVPITCLVTALIGFLVGLPSLRTKGPYFAIFTLCFNVIVLVVFFNWTWLSGGVQGQAITLPSYLSQRWVRYYVVLFFLILVMLIERQIVKSLAGPSLIAVRSNENLAEAVGIRTFREKLIAFTASCFLVGLAGVFFAMEQQHLSPEATSYLASFYILIYLLIGGVATLGGPVVGAVGLYWLLSRFEKSLGDFRYLIFGLILIFVIIYFPMGVVGGIKKLWEWAKERWGGKEVPSDTLAYRGPDEEVRGVSSD</sequence>
<feature type="transmembrane region" description="Helical" evidence="6">
    <location>
        <begin position="116"/>
        <end position="136"/>
    </location>
</feature>
<keyword evidence="2" id="KW-1003">Cell membrane</keyword>
<gene>
    <name evidence="7" type="ORF">A2Y75_09500</name>
</gene>
<evidence type="ECO:0000256" key="4">
    <source>
        <dbReference type="ARBA" id="ARBA00022989"/>
    </source>
</evidence>
<evidence type="ECO:0000256" key="5">
    <source>
        <dbReference type="ARBA" id="ARBA00023136"/>
    </source>
</evidence>
<feature type="transmembrane region" description="Helical" evidence="6">
    <location>
        <begin position="61"/>
        <end position="79"/>
    </location>
</feature>
<dbReference type="EMBL" id="MELK01000053">
    <property type="protein sequence ID" value="OFW55538.1"/>
    <property type="molecule type" value="Genomic_DNA"/>
</dbReference>
<dbReference type="GO" id="GO:0005886">
    <property type="term" value="C:plasma membrane"/>
    <property type="evidence" value="ECO:0007669"/>
    <property type="project" value="UniProtKB-SubCell"/>
</dbReference>
<dbReference type="PANTHER" id="PTHR30482:SF10">
    <property type="entry name" value="HIGH-AFFINITY BRANCHED-CHAIN AMINO ACID TRANSPORT PROTEIN BRAE"/>
    <property type="match status" value="1"/>
</dbReference>
<accession>A0A1F2WFA1</accession>
<organism evidence="7 8">
    <name type="scientific">Candidatus Solincola sediminis</name>
    <dbReference type="NCBI Taxonomy" id="1797199"/>
    <lineage>
        <taxon>Bacteria</taxon>
        <taxon>Bacillati</taxon>
        <taxon>Actinomycetota</taxon>
        <taxon>Candidatus Geothermincolia</taxon>
        <taxon>Candidatus Geothermincolales</taxon>
        <taxon>Candidatus Geothermincolaceae</taxon>
        <taxon>Candidatus Solincola</taxon>
    </lineage>
</organism>
<keyword evidence="5 6" id="KW-0472">Membrane</keyword>
<dbReference type="CDD" id="cd06581">
    <property type="entry name" value="TM_PBP1_LivM_like"/>
    <property type="match status" value="1"/>
</dbReference>
<keyword evidence="4 6" id="KW-1133">Transmembrane helix</keyword>
<evidence type="ECO:0000313" key="8">
    <source>
        <dbReference type="Proteomes" id="UP000177876"/>
    </source>
</evidence>
<dbReference type="Proteomes" id="UP000177876">
    <property type="component" value="Unassembled WGS sequence"/>
</dbReference>
<feature type="transmembrane region" description="Helical" evidence="6">
    <location>
        <begin position="282"/>
        <end position="304"/>
    </location>
</feature>
<evidence type="ECO:0008006" key="9">
    <source>
        <dbReference type="Google" id="ProtNLM"/>
    </source>
</evidence>
<evidence type="ECO:0000313" key="7">
    <source>
        <dbReference type="EMBL" id="OFW55538.1"/>
    </source>
</evidence>
<reference evidence="7 8" key="1">
    <citation type="journal article" date="2016" name="Nat. Commun.">
        <title>Thousands of microbial genomes shed light on interconnected biogeochemical processes in an aquifer system.</title>
        <authorList>
            <person name="Anantharaman K."/>
            <person name="Brown C.T."/>
            <person name="Hug L.A."/>
            <person name="Sharon I."/>
            <person name="Castelle C.J."/>
            <person name="Probst A.J."/>
            <person name="Thomas B.C."/>
            <person name="Singh A."/>
            <person name="Wilkins M.J."/>
            <person name="Karaoz U."/>
            <person name="Brodie E.L."/>
            <person name="Williams K.H."/>
            <person name="Hubbard S.S."/>
            <person name="Banfield J.F."/>
        </authorList>
    </citation>
    <scope>NUCLEOTIDE SEQUENCE [LARGE SCALE GENOMIC DNA]</scope>
</reference>
<dbReference type="GO" id="GO:0015658">
    <property type="term" value="F:branched-chain amino acid transmembrane transporter activity"/>
    <property type="evidence" value="ECO:0007669"/>
    <property type="project" value="InterPro"/>
</dbReference>
<comment type="caution">
    <text evidence="7">The sequence shown here is derived from an EMBL/GenBank/DDBJ whole genome shotgun (WGS) entry which is preliminary data.</text>
</comment>
<dbReference type="InterPro" id="IPR001851">
    <property type="entry name" value="ABC_transp_permease"/>
</dbReference>
<feature type="transmembrane region" description="Helical" evidence="6">
    <location>
        <begin position="33"/>
        <end position="54"/>
    </location>
</feature>
<dbReference type="PANTHER" id="PTHR30482">
    <property type="entry name" value="HIGH-AFFINITY BRANCHED-CHAIN AMINO ACID TRANSPORT SYSTEM PERMEASE"/>
    <property type="match status" value="1"/>
</dbReference>
<proteinExistence type="predicted"/>
<feature type="transmembrane region" description="Helical" evidence="6">
    <location>
        <begin position="156"/>
        <end position="172"/>
    </location>
</feature>
<feature type="transmembrane region" description="Helical" evidence="6">
    <location>
        <begin position="207"/>
        <end position="226"/>
    </location>
</feature>
<name>A0A1F2WFA1_9ACTN</name>
<dbReference type="STRING" id="1797197.A2Y75_09500"/>
<feature type="transmembrane region" description="Helical" evidence="6">
    <location>
        <begin position="238"/>
        <end position="270"/>
    </location>
</feature>
<dbReference type="AlphaFoldDB" id="A0A1F2WFA1"/>
<keyword evidence="3 6" id="KW-0812">Transmembrane</keyword>